<dbReference type="Proteomes" id="UP000005237">
    <property type="component" value="Unassembled WGS sequence"/>
</dbReference>
<dbReference type="EnsemblMetazoa" id="CJA36437.1">
    <property type="protein sequence ID" value="CJA36437.1"/>
    <property type="gene ID" value="WBGene00212284"/>
</dbReference>
<sequence>MLHARGLMETSELGEMIHQSDKFEDDGMMEFLSVDEHLSRIETIVVNIDNELGQMITSFSNTSGYFKKRITALENAYNSNKKQIVSDLYSGVLRTGYDKMAILEHKELAL</sequence>
<reference evidence="1" key="2">
    <citation type="submission" date="2022-06" db="UniProtKB">
        <authorList>
            <consortium name="EnsemblMetazoa"/>
        </authorList>
    </citation>
    <scope>IDENTIFICATION</scope>
    <source>
        <strain evidence="1">DF5081</strain>
    </source>
</reference>
<keyword evidence="2" id="KW-1185">Reference proteome</keyword>
<organism evidence="1 2">
    <name type="scientific">Caenorhabditis japonica</name>
    <dbReference type="NCBI Taxonomy" id="281687"/>
    <lineage>
        <taxon>Eukaryota</taxon>
        <taxon>Metazoa</taxon>
        <taxon>Ecdysozoa</taxon>
        <taxon>Nematoda</taxon>
        <taxon>Chromadorea</taxon>
        <taxon>Rhabditida</taxon>
        <taxon>Rhabditina</taxon>
        <taxon>Rhabditomorpha</taxon>
        <taxon>Rhabditoidea</taxon>
        <taxon>Rhabditidae</taxon>
        <taxon>Peloderinae</taxon>
        <taxon>Caenorhabditis</taxon>
    </lineage>
</organism>
<reference evidence="2" key="1">
    <citation type="submission" date="2010-08" db="EMBL/GenBank/DDBJ databases">
        <authorList>
            <consortium name="Caenorhabditis japonica Sequencing Consortium"/>
            <person name="Wilson R.K."/>
        </authorList>
    </citation>
    <scope>NUCLEOTIDE SEQUENCE [LARGE SCALE GENOMIC DNA]</scope>
    <source>
        <strain evidence="2">DF5081</strain>
    </source>
</reference>
<dbReference type="AlphaFoldDB" id="A0A8R1INA1"/>
<name>A0A8R1INA1_CAEJA</name>
<evidence type="ECO:0000313" key="1">
    <source>
        <dbReference type="EnsemblMetazoa" id="CJA36437.1"/>
    </source>
</evidence>
<evidence type="ECO:0000313" key="2">
    <source>
        <dbReference type="Proteomes" id="UP000005237"/>
    </source>
</evidence>
<protein>
    <submittedName>
        <fullName evidence="1">Uncharacterized protein</fullName>
    </submittedName>
</protein>
<accession>A0A8R1INA1</accession>
<proteinExistence type="predicted"/>